<dbReference type="AlphaFoldDB" id="A0A4R3R6U0"/>
<dbReference type="EMBL" id="SMBJ01000001">
    <property type="protein sequence ID" value="TCU30888.1"/>
    <property type="molecule type" value="Genomic_DNA"/>
</dbReference>
<accession>A0A4R3R6U0</accession>
<evidence type="ECO:0000313" key="1">
    <source>
        <dbReference type="EMBL" id="TCU30888.1"/>
    </source>
</evidence>
<evidence type="ECO:0000313" key="2">
    <source>
        <dbReference type="Proteomes" id="UP000295547"/>
    </source>
</evidence>
<organism evidence="1 2">
    <name type="scientific">Rhizobium azibense</name>
    <dbReference type="NCBI Taxonomy" id="1136135"/>
    <lineage>
        <taxon>Bacteria</taxon>
        <taxon>Pseudomonadati</taxon>
        <taxon>Pseudomonadota</taxon>
        <taxon>Alphaproteobacteria</taxon>
        <taxon>Hyphomicrobiales</taxon>
        <taxon>Rhizobiaceae</taxon>
        <taxon>Rhizobium/Agrobacterium group</taxon>
        <taxon>Rhizobium</taxon>
    </lineage>
</organism>
<gene>
    <name evidence="1" type="ORF">EV130_101463</name>
</gene>
<keyword evidence="2" id="KW-1185">Reference proteome</keyword>
<reference evidence="1 2" key="1">
    <citation type="submission" date="2019-03" db="EMBL/GenBank/DDBJ databases">
        <title>Genomic Encyclopedia of Type Strains, Phase IV (KMG-V): Genome sequencing to study the core and pangenomes of soil and plant-associated prokaryotes.</title>
        <authorList>
            <person name="Whitman W."/>
        </authorList>
    </citation>
    <scope>NUCLEOTIDE SEQUENCE [LARGE SCALE GENOMIC DNA]</scope>
    <source>
        <strain evidence="1 2">Gr42</strain>
    </source>
</reference>
<comment type="caution">
    <text evidence="1">The sequence shown here is derived from an EMBL/GenBank/DDBJ whole genome shotgun (WGS) entry which is preliminary data.</text>
</comment>
<proteinExistence type="predicted"/>
<name>A0A4R3R6U0_9HYPH</name>
<protein>
    <submittedName>
        <fullName evidence="1">Uncharacterized protein</fullName>
    </submittedName>
</protein>
<sequence length="99" mass="10443">MGTGRCRRADIDWDVALALGYKLNGTVSAVAGYRRSGINYRNDGFSSTACSRVRSLGSLSIFSATLGMDILMPVLAPKLSAHLSNPVTSARGLPIADLV</sequence>
<dbReference type="Proteomes" id="UP000295547">
    <property type="component" value="Unassembled WGS sequence"/>
</dbReference>